<dbReference type="Proteomes" id="UP000499080">
    <property type="component" value="Unassembled WGS sequence"/>
</dbReference>
<dbReference type="OrthoDB" id="8123891at2759"/>
<dbReference type="InterPro" id="IPR036875">
    <property type="entry name" value="Znf_CCHC_sf"/>
</dbReference>
<feature type="domain" description="CCHC-type" evidence="6">
    <location>
        <begin position="362"/>
        <end position="378"/>
    </location>
</feature>
<dbReference type="Gene3D" id="4.10.60.10">
    <property type="entry name" value="Zinc finger, CCHC-type"/>
    <property type="match status" value="1"/>
</dbReference>
<dbReference type="PANTHER" id="PTHR47103">
    <property type="entry name" value="DNA-BINDING PROTEIN"/>
    <property type="match status" value="1"/>
</dbReference>
<keyword evidence="4" id="KW-0862">Zinc</keyword>
<dbReference type="InterPro" id="IPR001878">
    <property type="entry name" value="Znf_CCHC"/>
</dbReference>
<dbReference type="AlphaFoldDB" id="A0A4Y1ZYV1"/>
<evidence type="ECO:0000313" key="8">
    <source>
        <dbReference type="Proteomes" id="UP000499080"/>
    </source>
</evidence>
<evidence type="ECO:0000256" key="4">
    <source>
        <dbReference type="ARBA" id="ARBA00022833"/>
    </source>
</evidence>
<organism evidence="7 8">
    <name type="scientific">Araneus ventricosus</name>
    <name type="common">Orbweaver spider</name>
    <name type="synonym">Epeira ventricosa</name>
    <dbReference type="NCBI Taxonomy" id="182803"/>
    <lineage>
        <taxon>Eukaryota</taxon>
        <taxon>Metazoa</taxon>
        <taxon>Ecdysozoa</taxon>
        <taxon>Arthropoda</taxon>
        <taxon>Chelicerata</taxon>
        <taxon>Arachnida</taxon>
        <taxon>Araneae</taxon>
        <taxon>Araneomorphae</taxon>
        <taxon>Entelegynae</taxon>
        <taxon>Araneoidea</taxon>
        <taxon>Araneidae</taxon>
        <taxon>Araneus</taxon>
    </lineage>
</organism>
<dbReference type="SUPFAM" id="SSF57756">
    <property type="entry name" value="Retrovirus zinc finger-like domains"/>
    <property type="match status" value="1"/>
</dbReference>
<proteinExistence type="predicted"/>
<name>A0A4Y1ZYV1_ARAVE</name>
<evidence type="ECO:0000256" key="5">
    <source>
        <dbReference type="PROSITE-ProRule" id="PRU00047"/>
    </source>
</evidence>
<reference evidence="7 8" key="1">
    <citation type="journal article" date="2019" name="Sci. Rep.">
        <title>Orb-weaving spider Araneus ventricosus genome elucidates the spidroin gene catalogue.</title>
        <authorList>
            <person name="Kono N."/>
            <person name="Nakamura H."/>
            <person name="Ohtoshi R."/>
            <person name="Moran D.A.P."/>
            <person name="Shinohara A."/>
            <person name="Yoshida Y."/>
            <person name="Fujiwara M."/>
            <person name="Mori M."/>
            <person name="Tomita M."/>
            <person name="Arakawa K."/>
        </authorList>
    </citation>
    <scope>NUCLEOTIDE SEQUENCE [LARGE SCALE GENOMIC DNA]</scope>
</reference>
<keyword evidence="1" id="KW-0479">Metal-binding</keyword>
<evidence type="ECO:0000313" key="7">
    <source>
        <dbReference type="EMBL" id="GBL72653.1"/>
    </source>
</evidence>
<dbReference type="PROSITE" id="PS50158">
    <property type="entry name" value="ZF_CCHC"/>
    <property type="match status" value="2"/>
</dbReference>
<dbReference type="Pfam" id="PF00098">
    <property type="entry name" value="zf-CCHC"/>
    <property type="match status" value="1"/>
</dbReference>
<protein>
    <recommendedName>
        <fullName evidence="6">CCHC-type domain-containing protein</fullName>
    </recommendedName>
</protein>
<comment type="caution">
    <text evidence="7">The sequence shown here is derived from an EMBL/GenBank/DDBJ whole genome shotgun (WGS) entry which is preliminary data.</text>
</comment>
<dbReference type="EMBL" id="BGPR01000002">
    <property type="protein sequence ID" value="GBL72653.1"/>
    <property type="molecule type" value="Genomic_DNA"/>
</dbReference>
<accession>A0A4Y1ZYV1</accession>
<keyword evidence="3 5" id="KW-0863">Zinc-finger</keyword>
<evidence type="ECO:0000256" key="1">
    <source>
        <dbReference type="ARBA" id="ARBA00022723"/>
    </source>
</evidence>
<keyword evidence="2" id="KW-0677">Repeat</keyword>
<dbReference type="SMART" id="SM00343">
    <property type="entry name" value="ZnF_C2HC"/>
    <property type="match status" value="2"/>
</dbReference>
<keyword evidence="8" id="KW-1185">Reference proteome</keyword>
<evidence type="ECO:0000259" key="6">
    <source>
        <dbReference type="PROSITE" id="PS50158"/>
    </source>
</evidence>
<dbReference type="GO" id="GO:0003676">
    <property type="term" value="F:nucleic acid binding"/>
    <property type="evidence" value="ECO:0007669"/>
    <property type="project" value="InterPro"/>
</dbReference>
<feature type="domain" description="CCHC-type" evidence="6">
    <location>
        <begin position="382"/>
        <end position="397"/>
    </location>
</feature>
<evidence type="ECO:0000256" key="2">
    <source>
        <dbReference type="ARBA" id="ARBA00022737"/>
    </source>
</evidence>
<gene>
    <name evidence="7" type="ORF">AVEN_127904_1</name>
</gene>
<dbReference type="GO" id="GO:0008270">
    <property type="term" value="F:zinc ion binding"/>
    <property type="evidence" value="ECO:0007669"/>
    <property type="project" value="UniProtKB-KW"/>
</dbReference>
<sequence length="444" mass="50210">METEIGTTYHRIWFAGPKSYDGFMDIDTGKRCYEKSVVISLPFINLQASNPTSINTCIRFVAEECRKRQERCIVAFDQQLFIKAIDIVSLADKIDELSKVIVRLVHQLISYMGAVEKIMGGSGLEEMWHEVFAKNSVVHMAFITSSFAFSGSKRSFDFEGLKTILEIYDLLRWVTAQEAPSYANALKRVPPHKRKAKNVSLVFAKSKDTSSEEVKETLLKALAPSKIKIGIKNVKKLAKGGVAIECDTAKGTETILKEINSNQQLSNAFEAKAPTKRLPRVVIYDVDEAVSKEDFIGTLANQNEGLREQDFPSCFKLKSKQSGKCHWVIEVQPKTFHSLLRRKKVFFEWNRLSLREFLRPTRCYKCNRFGHISTNCQQAESCPQCGEEGHKKAECTNEAKCINCTEANNKYKLNHDTTHAATDPSCPALAHETDQLISRTNYGR</sequence>
<evidence type="ECO:0000256" key="3">
    <source>
        <dbReference type="ARBA" id="ARBA00022771"/>
    </source>
</evidence>
<dbReference type="PANTHER" id="PTHR47103:SF8">
    <property type="entry name" value="DNA-BINDING PROTEIN"/>
    <property type="match status" value="1"/>
</dbReference>